<evidence type="ECO:0000256" key="10">
    <source>
        <dbReference type="ARBA" id="ARBA00022679"/>
    </source>
</evidence>
<dbReference type="Pfam" id="PF00391">
    <property type="entry name" value="PEP-utilizers"/>
    <property type="match status" value="1"/>
</dbReference>
<dbReference type="NCBIfam" id="TIGR01417">
    <property type="entry name" value="PTS_I_fam"/>
    <property type="match status" value="1"/>
</dbReference>
<feature type="domain" description="Phosphotransferase system enzyme I N-terminal" evidence="18">
    <location>
        <begin position="14"/>
        <end position="138"/>
    </location>
</feature>
<evidence type="ECO:0000256" key="5">
    <source>
        <dbReference type="ARBA" id="ARBA00012232"/>
    </source>
</evidence>
<comment type="catalytic activity">
    <reaction evidence="1">
        <text>L-histidyl-[protein] + phosphoenolpyruvate = N(pros)-phospho-L-histidyl-[protein] + pyruvate</text>
        <dbReference type="Rhea" id="RHEA:23880"/>
        <dbReference type="Rhea" id="RHEA-COMP:9745"/>
        <dbReference type="Rhea" id="RHEA-COMP:9746"/>
        <dbReference type="ChEBI" id="CHEBI:15361"/>
        <dbReference type="ChEBI" id="CHEBI:29979"/>
        <dbReference type="ChEBI" id="CHEBI:58702"/>
        <dbReference type="ChEBI" id="CHEBI:64837"/>
        <dbReference type="EC" id="2.7.3.9"/>
    </reaction>
</comment>
<evidence type="ECO:0000256" key="6">
    <source>
        <dbReference type="ARBA" id="ARBA00016544"/>
    </source>
</evidence>
<dbReference type="Gene3D" id="3.50.30.10">
    <property type="entry name" value="Phosphohistidine domain"/>
    <property type="match status" value="1"/>
</dbReference>
<evidence type="ECO:0000259" key="17">
    <source>
        <dbReference type="Pfam" id="PF02896"/>
    </source>
</evidence>
<accession>A0A3B1CEC2</accession>
<dbReference type="GO" id="GO:0046872">
    <property type="term" value="F:metal ion binding"/>
    <property type="evidence" value="ECO:0007669"/>
    <property type="project" value="UniProtKB-KW"/>
</dbReference>
<dbReference type="InterPro" id="IPR040442">
    <property type="entry name" value="Pyrv_kinase-like_dom_sf"/>
</dbReference>
<keyword evidence="19" id="KW-0670">Pyruvate</keyword>
<comment type="similarity">
    <text evidence="4">Belongs to the PEP-utilizing enzyme family.</text>
</comment>
<dbReference type="Gene3D" id="3.20.20.60">
    <property type="entry name" value="Phosphoenolpyruvate-binding domains"/>
    <property type="match status" value="1"/>
</dbReference>
<evidence type="ECO:0000256" key="11">
    <source>
        <dbReference type="ARBA" id="ARBA00022683"/>
    </source>
</evidence>
<dbReference type="EMBL" id="UOGB01000238">
    <property type="protein sequence ID" value="VAX22424.1"/>
    <property type="molecule type" value="Genomic_DNA"/>
</dbReference>
<keyword evidence="7" id="KW-0813">Transport</keyword>
<proteinExistence type="inferred from homology"/>
<dbReference type="GO" id="GO:0016301">
    <property type="term" value="F:kinase activity"/>
    <property type="evidence" value="ECO:0007669"/>
    <property type="project" value="UniProtKB-KW"/>
</dbReference>
<dbReference type="PANTHER" id="PTHR46244:SF6">
    <property type="entry name" value="PHOSPHOENOLPYRUVATE-PROTEIN PHOSPHOTRANSFERASE"/>
    <property type="match status" value="1"/>
</dbReference>
<comment type="cofactor">
    <cofactor evidence="2">
        <name>Mg(2+)</name>
        <dbReference type="ChEBI" id="CHEBI:18420"/>
    </cofactor>
</comment>
<evidence type="ECO:0000256" key="15">
    <source>
        <dbReference type="ARBA" id="ARBA00033235"/>
    </source>
</evidence>
<dbReference type="SUPFAM" id="SSF51621">
    <property type="entry name" value="Phosphoenolpyruvate/pyruvate domain"/>
    <property type="match status" value="1"/>
</dbReference>
<keyword evidence="11" id="KW-0598">Phosphotransferase system</keyword>
<dbReference type="Pfam" id="PF02896">
    <property type="entry name" value="PEP-utilizers_C"/>
    <property type="match status" value="1"/>
</dbReference>
<evidence type="ECO:0000256" key="8">
    <source>
        <dbReference type="ARBA" id="ARBA00022490"/>
    </source>
</evidence>
<dbReference type="PANTHER" id="PTHR46244">
    <property type="entry name" value="PHOSPHOENOLPYRUVATE-PROTEIN PHOSPHOTRANSFERASE"/>
    <property type="match status" value="1"/>
</dbReference>
<dbReference type="SUPFAM" id="SSF52009">
    <property type="entry name" value="Phosphohistidine domain"/>
    <property type="match status" value="1"/>
</dbReference>
<comment type="subcellular location">
    <subcellularLocation>
        <location evidence="3">Cytoplasm</location>
    </subcellularLocation>
</comment>
<keyword evidence="12" id="KW-0479">Metal-binding</keyword>
<dbReference type="GO" id="GO:0008965">
    <property type="term" value="F:phosphoenolpyruvate-protein phosphotransferase activity"/>
    <property type="evidence" value="ECO:0007669"/>
    <property type="project" value="UniProtKB-EC"/>
</dbReference>
<dbReference type="InterPro" id="IPR036618">
    <property type="entry name" value="PtsI_HPr-bd_sf"/>
</dbReference>
<sequence length="604" mass="67157">MDKKTATQESNVIKGIPASSGIVIGKVYVLDRHHFCVLKHLIQPEEIDAEVEKFKAAIDASLSEMGSLREGALEEFGEEPPFMIFDAHLQILNDPSMKTRVEQLIRENKCNAEWALKLVIEEYQARFSRIKDEYFRQRQQDVEQVITRILDNLIHGDGDGNEASFSALEEPVILVAHDITPADTLMIDPKKVIGIATDAGGRTSHAGIIAASMDIPAVVGLKNLLSQARTGAPIIVDGNTGLVTYMPTKDQFVDYNKKRQQYLYFDEALQAQKDLESITQDGETVKILANIESSHDLAHLPDHGAQGVGLYRTEYLYINRRAMPDENEQYEDYKIVAQSVAPHGAIIRTFDLGGDKLPVYSDNFEDEPNPALGLRAIRFCLENRDIFLTQLRAILRASVHGDLKIMYPLITTIEELIEANAALDQAKDELTKKGIAFNEKIPVGIMIETPSSVMIANELARHCSFFSIGTNDLIQYTMAIDRINERVAYLYQPLSPAILRMIALVIKAADDAGISSSVCGKMAGDPTYALLLLGFGKVRELSMDVHSIPRMKKFIRSIKLTDAKKIAVHVLGLGSAQEVRRYLFDQVGPFLVEGVNSDLLENDS</sequence>
<dbReference type="InterPro" id="IPR050499">
    <property type="entry name" value="PEP-utilizing_PTS_enzyme"/>
</dbReference>
<evidence type="ECO:0000256" key="2">
    <source>
        <dbReference type="ARBA" id="ARBA00001946"/>
    </source>
</evidence>
<evidence type="ECO:0000313" key="19">
    <source>
        <dbReference type="EMBL" id="VAX22424.1"/>
    </source>
</evidence>
<keyword evidence="8" id="KW-0963">Cytoplasm</keyword>
<name>A0A3B1CEC2_9ZZZZ</name>
<feature type="domain" description="PEP-utilising enzyme mobile" evidence="16">
    <location>
        <begin position="169"/>
        <end position="241"/>
    </location>
</feature>
<dbReference type="InterPro" id="IPR000121">
    <property type="entry name" value="PEP_util_C"/>
</dbReference>
<protein>
    <recommendedName>
        <fullName evidence="6">Phosphoenolpyruvate-protein phosphotransferase</fullName>
        <ecNumber evidence="5">2.7.3.9</ecNumber>
    </recommendedName>
    <alternativeName>
        <fullName evidence="15">Phosphotransferase system, enzyme I</fullName>
    </alternativeName>
</protein>
<keyword evidence="10 19" id="KW-0808">Transferase</keyword>
<dbReference type="Pfam" id="PF05524">
    <property type="entry name" value="PEP-utilisers_N"/>
    <property type="match status" value="1"/>
</dbReference>
<evidence type="ECO:0000256" key="14">
    <source>
        <dbReference type="ARBA" id="ARBA00022842"/>
    </source>
</evidence>
<evidence type="ECO:0000256" key="3">
    <source>
        <dbReference type="ARBA" id="ARBA00004496"/>
    </source>
</evidence>
<dbReference type="InterPro" id="IPR036637">
    <property type="entry name" value="Phosphohistidine_dom_sf"/>
</dbReference>
<dbReference type="PRINTS" id="PR01736">
    <property type="entry name" value="PHPHTRNFRASE"/>
</dbReference>
<organism evidence="19">
    <name type="scientific">hydrothermal vent metagenome</name>
    <dbReference type="NCBI Taxonomy" id="652676"/>
    <lineage>
        <taxon>unclassified sequences</taxon>
        <taxon>metagenomes</taxon>
        <taxon>ecological metagenomes</taxon>
    </lineage>
</organism>
<evidence type="ECO:0000256" key="7">
    <source>
        <dbReference type="ARBA" id="ARBA00022448"/>
    </source>
</evidence>
<dbReference type="InterPro" id="IPR015813">
    <property type="entry name" value="Pyrv/PenolPyrv_kinase-like_dom"/>
</dbReference>
<evidence type="ECO:0000259" key="18">
    <source>
        <dbReference type="Pfam" id="PF05524"/>
    </source>
</evidence>
<gene>
    <name evidence="19" type="ORF">MNBD_NITROSPINAE03-1991</name>
</gene>
<dbReference type="GO" id="GO:0005737">
    <property type="term" value="C:cytoplasm"/>
    <property type="evidence" value="ECO:0007669"/>
    <property type="project" value="UniProtKB-SubCell"/>
</dbReference>
<dbReference type="AlphaFoldDB" id="A0A3B1CEC2"/>
<keyword evidence="14" id="KW-0460">Magnesium</keyword>
<dbReference type="InterPro" id="IPR024692">
    <property type="entry name" value="PTS_EI"/>
</dbReference>
<dbReference type="Gene3D" id="1.10.274.10">
    <property type="entry name" value="PtsI, HPr-binding domain"/>
    <property type="match status" value="1"/>
</dbReference>
<evidence type="ECO:0000256" key="4">
    <source>
        <dbReference type="ARBA" id="ARBA00007837"/>
    </source>
</evidence>
<evidence type="ECO:0000259" key="16">
    <source>
        <dbReference type="Pfam" id="PF00391"/>
    </source>
</evidence>
<dbReference type="EC" id="2.7.3.9" evidence="5"/>
<evidence type="ECO:0000256" key="9">
    <source>
        <dbReference type="ARBA" id="ARBA00022597"/>
    </source>
</evidence>
<keyword evidence="9" id="KW-0762">Sugar transport</keyword>
<dbReference type="SUPFAM" id="SSF47831">
    <property type="entry name" value="Enzyme I of the PEP:sugar phosphotransferase system HPr-binding (sub)domain"/>
    <property type="match status" value="1"/>
</dbReference>
<evidence type="ECO:0000256" key="13">
    <source>
        <dbReference type="ARBA" id="ARBA00022777"/>
    </source>
</evidence>
<feature type="domain" description="PEP-utilising enzyme C-terminal" evidence="17">
    <location>
        <begin position="269"/>
        <end position="559"/>
    </location>
</feature>
<dbReference type="GO" id="GO:0009401">
    <property type="term" value="P:phosphoenolpyruvate-dependent sugar phosphotransferase system"/>
    <property type="evidence" value="ECO:0007669"/>
    <property type="project" value="UniProtKB-KW"/>
</dbReference>
<dbReference type="InterPro" id="IPR006318">
    <property type="entry name" value="PTS_EI-like"/>
</dbReference>
<dbReference type="PIRSF" id="PIRSF000732">
    <property type="entry name" value="PTS_enzyme_I"/>
    <property type="match status" value="1"/>
</dbReference>
<dbReference type="InterPro" id="IPR008731">
    <property type="entry name" value="PTS_EIN"/>
</dbReference>
<dbReference type="InterPro" id="IPR023151">
    <property type="entry name" value="PEP_util_CS"/>
</dbReference>
<evidence type="ECO:0000256" key="1">
    <source>
        <dbReference type="ARBA" id="ARBA00000683"/>
    </source>
</evidence>
<reference evidence="19" key="1">
    <citation type="submission" date="2018-06" db="EMBL/GenBank/DDBJ databases">
        <authorList>
            <person name="Zhirakovskaya E."/>
        </authorList>
    </citation>
    <scope>NUCLEOTIDE SEQUENCE</scope>
</reference>
<dbReference type="InterPro" id="IPR008279">
    <property type="entry name" value="PEP-util_enz_mobile_dom"/>
</dbReference>
<keyword evidence="13" id="KW-0418">Kinase</keyword>
<dbReference type="PROSITE" id="PS00742">
    <property type="entry name" value="PEP_ENZYMES_2"/>
    <property type="match status" value="1"/>
</dbReference>
<evidence type="ECO:0000256" key="12">
    <source>
        <dbReference type="ARBA" id="ARBA00022723"/>
    </source>
</evidence>